<feature type="transmembrane region" description="Helical" evidence="2">
    <location>
        <begin position="614"/>
        <end position="638"/>
    </location>
</feature>
<accession>A0ABR3Z306</accession>
<keyword evidence="2" id="KW-0472">Membrane</keyword>
<feature type="compositionally biased region" description="Gly residues" evidence="1">
    <location>
        <begin position="205"/>
        <end position="217"/>
    </location>
</feature>
<dbReference type="PANTHER" id="PTHR36840:SF1">
    <property type="entry name" value="BLL5714 PROTEIN"/>
    <property type="match status" value="1"/>
</dbReference>
<protein>
    <recommendedName>
        <fullName evidence="5">Low temperature requirement a protein</fullName>
    </recommendedName>
</protein>
<sequence>MGDGGGPSGDSSTPSPKSGANATSVSAAAEATAAANAASGSVPASRTPSNNGGGGGGAGKSRRRGSKTGRRRKPQEFLMPDGRRVLVALPEDVDALRSKYAGVTREAADGGDGIPQVEVVVHGSPEHKQFLQESQAHHQSRRDALRAKYGQEILEEWDSVTADFDHVSKELEKLADHSASLGHNFSKFGYSATLRTFGGDEGHGGGHGGGGSGGHGSGAASASSSRGGSQAGSSANSIASGTDDDDDDDSGSGDDGGKSGVPVWHNQNNGQIMQLFKRPVVKQYFHRGLLWRASEETSVQSFELFFDLLYVGIIAVNGDHAAESADGFELLRFLVTFCLSWKIWSDVTQLVSWFSTNDVVQRVEILFLFACLLGVTVNMVQTFYGWGSSGEGSSESVEPAASGSGEAARRSMLFWREESATETSESFLADTYPALAAYYVTARLFMALYCFVTGLLVPLVQGTMFCQVALTVIGAALWIASIHLSMPVRLACVFIALAFDLFGGSIVVGLFRYANSHSNTSFGRYLITKVFDFYPAMNIEHKVERTNAFISLVLGYSVVGVLYQNSHGYGVNAFLGKAVLGLVQAFIFNWIYFDIDCTNIHVHAIRRRAETAYIWQYAHLLFTLAFILSSAALTRFVVATDSPNSPYDSLTEMYQERSSPELSLGLRLYYSTGLGISLFSMTLIALCHQHKIPPTARLPKWARMANRLVVATIFCALPAAQKLTSLQVMSIATGLIGWVLIVEIYGQSCVGDRLFETHETGGYTAKCSQRRLRKALRDAQREVDGDVEGGGRDQPQIDVNVLSQGQKHGAIYME</sequence>
<keyword evidence="2" id="KW-0812">Transmembrane</keyword>
<feature type="transmembrane region" description="Helical" evidence="2">
    <location>
        <begin position="365"/>
        <end position="386"/>
    </location>
</feature>
<feature type="compositionally biased region" description="Acidic residues" evidence="1">
    <location>
        <begin position="242"/>
        <end position="252"/>
    </location>
</feature>
<feature type="transmembrane region" description="Helical" evidence="2">
    <location>
        <begin position="436"/>
        <end position="457"/>
    </location>
</feature>
<evidence type="ECO:0000313" key="3">
    <source>
        <dbReference type="EMBL" id="KAL1894562.1"/>
    </source>
</evidence>
<keyword evidence="4" id="KW-1185">Reference proteome</keyword>
<feature type="transmembrane region" description="Helical" evidence="2">
    <location>
        <begin position="569"/>
        <end position="593"/>
    </location>
</feature>
<feature type="transmembrane region" description="Helical" evidence="2">
    <location>
        <begin position="546"/>
        <end position="563"/>
    </location>
</feature>
<name>A0ABR3Z306_9PEZI</name>
<feature type="transmembrane region" description="Helical" evidence="2">
    <location>
        <begin position="668"/>
        <end position="689"/>
    </location>
</feature>
<dbReference type="Pfam" id="PF06772">
    <property type="entry name" value="LtrA"/>
    <property type="match status" value="1"/>
</dbReference>
<dbReference type="Proteomes" id="UP001583186">
    <property type="component" value="Unassembled WGS sequence"/>
</dbReference>
<dbReference type="InterPro" id="IPR010640">
    <property type="entry name" value="Low_temperature_requirement_A"/>
</dbReference>
<dbReference type="PANTHER" id="PTHR36840">
    <property type="entry name" value="BLL5714 PROTEIN"/>
    <property type="match status" value="1"/>
</dbReference>
<comment type="caution">
    <text evidence="3">The sequence shown here is derived from an EMBL/GenBank/DDBJ whole genome shotgun (WGS) entry which is preliminary data.</text>
</comment>
<organism evidence="3 4">
    <name type="scientific">Sporothrix stenoceras</name>
    <dbReference type="NCBI Taxonomy" id="5173"/>
    <lineage>
        <taxon>Eukaryota</taxon>
        <taxon>Fungi</taxon>
        <taxon>Dikarya</taxon>
        <taxon>Ascomycota</taxon>
        <taxon>Pezizomycotina</taxon>
        <taxon>Sordariomycetes</taxon>
        <taxon>Sordariomycetidae</taxon>
        <taxon>Ophiostomatales</taxon>
        <taxon>Ophiostomataceae</taxon>
        <taxon>Sporothrix</taxon>
    </lineage>
</organism>
<dbReference type="EMBL" id="JAWCUI010000032">
    <property type="protein sequence ID" value="KAL1894562.1"/>
    <property type="molecule type" value="Genomic_DNA"/>
</dbReference>
<feature type="region of interest" description="Disordered" evidence="1">
    <location>
        <begin position="1"/>
        <end position="82"/>
    </location>
</feature>
<evidence type="ECO:0000256" key="2">
    <source>
        <dbReference type="SAM" id="Phobius"/>
    </source>
</evidence>
<feature type="compositionally biased region" description="Basic residues" evidence="1">
    <location>
        <begin position="60"/>
        <end position="73"/>
    </location>
</feature>
<feature type="transmembrane region" description="Helical" evidence="2">
    <location>
        <begin position="464"/>
        <end position="482"/>
    </location>
</feature>
<proteinExistence type="predicted"/>
<evidence type="ECO:0008006" key="5">
    <source>
        <dbReference type="Google" id="ProtNLM"/>
    </source>
</evidence>
<feature type="compositionally biased region" description="Low complexity" evidence="1">
    <location>
        <begin position="218"/>
        <end position="241"/>
    </location>
</feature>
<feature type="region of interest" description="Disordered" evidence="1">
    <location>
        <begin position="199"/>
        <end position="264"/>
    </location>
</feature>
<reference evidence="3 4" key="1">
    <citation type="journal article" date="2024" name="IMA Fungus">
        <title>IMA Genome - F19 : A genome assembly and annotation guide to empower mycologists, including annotated draft genome sequences of Ceratocystis pirilliformis, Diaporthe australafricana, Fusarium ophioides, Paecilomyces lecythidis, and Sporothrix stenoceras.</title>
        <authorList>
            <person name="Aylward J."/>
            <person name="Wilson A.M."/>
            <person name="Visagie C.M."/>
            <person name="Spraker J."/>
            <person name="Barnes I."/>
            <person name="Buitendag C."/>
            <person name="Ceriani C."/>
            <person name="Del Mar Angel L."/>
            <person name="du Plessis D."/>
            <person name="Fuchs T."/>
            <person name="Gasser K."/>
            <person name="Kramer D."/>
            <person name="Li W."/>
            <person name="Munsamy K."/>
            <person name="Piso A."/>
            <person name="Price J.L."/>
            <person name="Sonnekus B."/>
            <person name="Thomas C."/>
            <person name="van der Nest A."/>
            <person name="van Dijk A."/>
            <person name="van Heerden A."/>
            <person name="van Vuuren N."/>
            <person name="Yilmaz N."/>
            <person name="Duong T.A."/>
            <person name="van der Merwe N.A."/>
            <person name="Wingfield M.J."/>
            <person name="Wingfield B.D."/>
        </authorList>
    </citation>
    <scope>NUCLEOTIDE SEQUENCE [LARGE SCALE GENOMIC DNA]</scope>
    <source>
        <strain evidence="3 4">CMW 5346</strain>
    </source>
</reference>
<feature type="transmembrane region" description="Helical" evidence="2">
    <location>
        <begin position="488"/>
        <end position="511"/>
    </location>
</feature>
<gene>
    <name evidence="3" type="ORF">Sste5346_005797</name>
</gene>
<evidence type="ECO:0000313" key="4">
    <source>
        <dbReference type="Proteomes" id="UP001583186"/>
    </source>
</evidence>
<evidence type="ECO:0000256" key="1">
    <source>
        <dbReference type="SAM" id="MobiDB-lite"/>
    </source>
</evidence>
<feature type="compositionally biased region" description="Low complexity" evidence="1">
    <location>
        <begin position="9"/>
        <end position="50"/>
    </location>
</feature>
<keyword evidence="2" id="KW-1133">Transmembrane helix</keyword>